<feature type="region of interest" description="Disordered" evidence="1">
    <location>
        <begin position="90"/>
        <end position="119"/>
    </location>
</feature>
<accession>A0A918ACR8</accession>
<evidence type="ECO:0000256" key="1">
    <source>
        <dbReference type="SAM" id="MobiDB-lite"/>
    </source>
</evidence>
<sequence length="119" mass="11517">MVTFTLPEPSVAGGSWTRLPLAVAVKLLWDSPPSWVKSAIGVPARAARSAAASGCGSPGGAATASGADVGSVAGVPDVVRHPTAAAIPAVSAPAPNSSSLRRETGAGVAAMASHRPSAP</sequence>
<organism evidence="2 3">
    <name type="scientific">Nonomuraea glycinis</name>
    <dbReference type="NCBI Taxonomy" id="2047744"/>
    <lineage>
        <taxon>Bacteria</taxon>
        <taxon>Bacillati</taxon>
        <taxon>Actinomycetota</taxon>
        <taxon>Actinomycetes</taxon>
        <taxon>Streptosporangiales</taxon>
        <taxon>Streptosporangiaceae</taxon>
        <taxon>Nonomuraea</taxon>
    </lineage>
</organism>
<name>A0A918ACR8_9ACTN</name>
<evidence type="ECO:0000313" key="2">
    <source>
        <dbReference type="EMBL" id="GGP15698.1"/>
    </source>
</evidence>
<reference evidence="2" key="2">
    <citation type="submission" date="2020-09" db="EMBL/GenBank/DDBJ databases">
        <authorList>
            <person name="Sun Q."/>
            <person name="Zhou Y."/>
        </authorList>
    </citation>
    <scope>NUCLEOTIDE SEQUENCE</scope>
    <source>
        <strain evidence="2">CGMCC 4.7430</strain>
    </source>
</reference>
<gene>
    <name evidence="2" type="ORF">GCM10012278_76560</name>
</gene>
<protein>
    <submittedName>
        <fullName evidence="2">Uncharacterized protein</fullName>
    </submittedName>
</protein>
<comment type="caution">
    <text evidence="2">The sequence shown here is derived from an EMBL/GenBank/DDBJ whole genome shotgun (WGS) entry which is preliminary data.</text>
</comment>
<dbReference type="AlphaFoldDB" id="A0A918ACR8"/>
<proteinExistence type="predicted"/>
<keyword evidence="3" id="KW-1185">Reference proteome</keyword>
<dbReference type="Proteomes" id="UP000660745">
    <property type="component" value="Unassembled WGS sequence"/>
</dbReference>
<evidence type="ECO:0000313" key="3">
    <source>
        <dbReference type="Proteomes" id="UP000660745"/>
    </source>
</evidence>
<feature type="compositionally biased region" description="Low complexity" evidence="1">
    <location>
        <begin position="90"/>
        <end position="99"/>
    </location>
</feature>
<reference evidence="2" key="1">
    <citation type="journal article" date="2014" name="Int. J. Syst. Evol. Microbiol.">
        <title>Complete genome sequence of Corynebacterium casei LMG S-19264T (=DSM 44701T), isolated from a smear-ripened cheese.</title>
        <authorList>
            <consortium name="US DOE Joint Genome Institute (JGI-PGF)"/>
            <person name="Walter F."/>
            <person name="Albersmeier A."/>
            <person name="Kalinowski J."/>
            <person name="Ruckert C."/>
        </authorList>
    </citation>
    <scope>NUCLEOTIDE SEQUENCE</scope>
    <source>
        <strain evidence="2">CGMCC 4.7430</strain>
    </source>
</reference>
<dbReference type="EMBL" id="BMNK01000019">
    <property type="protein sequence ID" value="GGP15698.1"/>
    <property type="molecule type" value="Genomic_DNA"/>
</dbReference>